<feature type="transmembrane region" description="Helical" evidence="7">
    <location>
        <begin position="486"/>
        <end position="505"/>
    </location>
</feature>
<keyword evidence="4 7" id="KW-1133">Transmembrane helix</keyword>
<keyword evidence="9" id="KW-1185">Reference proteome</keyword>
<keyword evidence="5 7" id="KW-0472">Membrane</keyword>
<evidence type="ECO:0000256" key="6">
    <source>
        <dbReference type="SAM" id="MobiDB-lite"/>
    </source>
</evidence>
<accession>A0ABW2LCX2</accession>
<dbReference type="InterPro" id="IPR018385">
    <property type="entry name" value="C4_dicarb_anaerob_car-like"/>
</dbReference>
<feature type="transmembrane region" description="Helical" evidence="7">
    <location>
        <begin position="158"/>
        <end position="176"/>
    </location>
</feature>
<feature type="transmembrane region" description="Helical" evidence="7">
    <location>
        <begin position="359"/>
        <end position="380"/>
    </location>
</feature>
<feature type="transmembrane region" description="Helical" evidence="7">
    <location>
        <begin position="461"/>
        <end position="480"/>
    </location>
</feature>
<evidence type="ECO:0000256" key="7">
    <source>
        <dbReference type="SAM" id="Phobius"/>
    </source>
</evidence>
<feature type="transmembrane region" description="Helical" evidence="7">
    <location>
        <begin position="55"/>
        <end position="74"/>
    </location>
</feature>
<protein>
    <submittedName>
        <fullName evidence="8">YfcC family protein</fullName>
    </submittedName>
</protein>
<dbReference type="RefSeq" id="WP_380664026.1">
    <property type="nucleotide sequence ID" value="NZ_JBHTCJ010000001.1"/>
</dbReference>
<dbReference type="Pfam" id="PF03606">
    <property type="entry name" value="DcuC"/>
    <property type="match status" value="1"/>
</dbReference>
<feature type="transmembrane region" description="Helical" evidence="7">
    <location>
        <begin position="303"/>
        <end position="321"/>
    </location>
</feature>
<dbReference type="InterPro" id="IPR051679">
    <property type="entry name" value="DASS-Related_Transporters"/>
</dbReference>
<feature type="transmembrane region" description="Helical" evidence="7">
    <location>
        <begin position="240"/>
        <end position="262"/>
    </location>
</feature>
<feature type="transmembrane region" description="Helical" evidence="7">
    <location>
        <begin position="327"/>
        <end position="347"/>
    </location>
</feature>
<keyword evidence="2" id="KW-1003">Cell membrane</keyword>
<comment type="caution">
    <text evidence="8">The sequence shown here is derived from an EMBL/GenBank/DDBJ whole genome shotgun (WGS) entry which is preliminary data.</text>
</comment>
<dbReference type="PANTHER" id="PTHR43652:SF2">
    <property type="entry name" value="BASIC AMINO ACID ANTIPORTER YFCC-RELATED"/>
    <property type="match status" value="1"/>
</dbReference>
<name>A0ABW2LCX2_9PSEU</name>
<gene>
    <name evidence="8" type="ORF">ACFQRI_02785</name>
</gene>
<evidence type="ECO:0000256" key="1">
    <source>
        <dbReference type="ARBA" id="ARBA00004651"/>
    </source>
</evidence>
<comment type="subcellular location">
    <subcellularLocation>
        <location evidence="1">Cell membrane</location>
        <topology evidence="1">Multi-pass membrane protein</topology>
    </subcellularLocation>
</comment>
<feature type="transmembrane region" description="Helical" evidence="7">
    <location>
        <begin position="203"/>
        <end position="220"/>
    </location>
</feature>
<evidence type="ECO:0000313" key="9">
    <source>
        <dbReference type="Proteomes" id="UP001596504"/>
    </source>
</evidence>
<feature type="transmembrane region" description="Helical" evidence="7">
    <location>
        <begin position="400"/>
        <end position="420"/>
    </location>
</feature>
<feature type="region of interest" description="Disordered" evidence="6">
    <location>
        <begin position="22"/>
        <end position="46"/>
    </location>
</feature>
<evidence type="ECO:0000256" key="4">
    <source>
        <dbReference type="ARBA" id="ARBA00022989"/>
    </source>
</evidence>
<sequence length="512" mass="54638">MTRAEIEFTLLFALRSYTSASRQNQQSQKGPAVQMESDSSAATSRPAKRTFRMPHIYIILFAFSAIAAITTHFIPAGRYDRVAGPDGKTAIDPDSFRIVESEPVGPLGFVMAIPNGFIAAAEVVFFTFIIGGMFMVIRETGIIETAVDKLTRRFAKRSILVVPVLMVLFAVIASLIGTQELSLVYVPVILPLMISLGFDSVTAAAVALCATSAGFTAGVLNPINTGLGQKIAGVPVFSGIPLRLVVLVLLVGAAIAHVMRYASKVRLSPERSLVHAEPEEIEKQRLYRHSLSESPLTFTRRQAAAGLATLALFGVLVWGVLTQGWFMVEMSGLFIVIGIVAGLIAGLSGTQICEAFNKGLSQVLVGAMIVGVARAVAVVFEEGQIMDTIVHALGDVVGGFPVVLSAVGMFLAQLGFNFLVPSGSGQALVTMPIMAPLSDVLDVTRQTAVLAYQLGDGLGNILYPTSGYFMATLALAGVQWGKWVRFFFPLFAIWVAIAIGVTIYAQTTLWTG</sequence>
<evidence type="ECO:0000256" key="3">
    <source>
        <dbReference type="ARBA" id="ARBA00022692"/>
    </source>
</evidence>
<proteinExistence type="predicted"/>
<evidence type="ECO:0000313" key="8">
    <source>
        <dbReference type="EMBL" id="MFC7340323.1"/>
    </source>
</evidence>
<evidence type="ECO:0000256" key="5">
    <source>
        <dbReference type="ARBA" id="ARBA00023136"/>
    </source>
</evidence>
<keyword evidence="3 7" id="KW-0812">Transmembrane</keyword>
<organism evidence="8 9">
    <name type="scientific">Saccharopolyspora griseoalba</name>
    <dbReference type="NCBI Taxonomy" id="1431848"/>
    <lineage>
        <taxon>Bacteria</taxon>
        <taxon>Bacillati</taxon>
        <taxon>Actinomycetota</taxon>
        <taxon>Actinomycetes</taxon>
        <taxon>Pseudonocardiales</taxon>
        <taxon>Pseudonocardiaceae</taxon>
        <taxon>Saccharopolyspora</taxon>
    </lineage>
</organism>
<dbReference type="PANTHER" id="PTHR43652">
    <property type="entry name" value="BASIC AMINO ACID ANTIPORTER YFCC-RELATED"/>
    <property type="match status" value="1"/>
</dbReference>
<dbReference type="EMBL" id="JBHTCJ010000001">
    <property type="protein sequence ID" value="MFC7340323.1"/>
    <property type="molecule type" value="Genomic_DNA"/>
</dbReference>
<feature type="transmembrane region" description="Helical" evidence="7">
    <location>
        <begin position="116"/>
        <end position="137"/>
    </location>
</feature>
<evidence type="ECO:0000256" key="2">
    <source>
        <dbReference type="ARBA" id="ARBA00022475"/>
    </source>
</evidence>
<dbReference type="Proteomes" id="UP001596504">
    <property type="component" value="Unassembled WGS sequence"/>
</dbReference>
<reference evidence="9" key="1">
    <citation type="journal article" date="2019" name="Int. J. Syst. Evol. Microbiol.">
        <title>The Global Catalogue of Microorganisms (GCM) 10K type strain sequencing project: providing services to taxonomists for standard genome sequencing and annotation.</title>
        <authorList>
            <consortium name="The Broad Institute Genomics Platform"/>
            <consortium name="The Broad Institute Genome Sequencing Center for Infectious Disease"/>
            <person name="Wu L."/>
            <person name="Ma J."/>
        </authorList>
    </citation>
    <scope>NUCLEOTIDE SEQUENCE [LARGE SCALE GENOMIC DNA]</scope>
    <source>
        <strain evidence="9">WLHS5</strain>
    </source>
</reference>